<evidence type="ECO:0000259" key="3">
    <source>
        <dbReference type="PROSITE" id="PS00036"/>
    </source>
</evidence>
<organism evidence="4 5">
    <name type="scientific">Xylaria bambusicola</name>
    <dbReference type="NCBI Taxonomy" id="326684"/>
    <lineage>
        <taxon>Eukaryota</taxon>
        <taxon>Fungi</taxon>
        <taxon>Dikarya</taxon>
        <taxon>Ascomycota</taxon>
        <taxon>Pezizomycotina</taxon>
        <taxon>Sordariomycetes</taxon>
        <taxon>Xylariomycetidae</taxon>
        <taxon>Xylariales</taxon>
        <taxon>Xylariaceae</taxon>
        <taxon>Xylaria</taxon>
    </lineage>
</organism>
<sequence length="290" mass="32701">MEESLPIDSFSDDHGGDISSLLSLGPCSLALDLLGLVDEPIPATQPQPAQSHQHSQHSRLVKTQQNISGPKVENELPGLMKPPKPPRKRPNRYANASPSVIEILYVIEDVTDTVHVLKRRRHQNRDSQRAYRKRKDDEITKLRDEVERLQKIEKELRTSLRDLQQLVPSQRQQTPLTDWAIFQPSFQHAISQSQLSLGEATSPIQSQLSLGELTPPIQSQDSGWDDFPVRPVNSDVLSLPQHGLVSSQRIPTPPTEVSYLGDGFSIFTSRNNTNFMMTPNIDESWKIQLD</sequence>
<dbReference type="Gene3D" id="1.20.5.170">
    <property type="match status" value="1"/>
</dbReference>
<name>A0AAN7ZCY8_9PEZI</name>
<dbReference type="InterPro" id="IPR004827">
    <property type="entry name" value="bZIP"/>
</dbReference>
<dbReference type="PROSITE" id="PS00036">
    <property type="entry name" value="BZIP_BASIC"/>
    <property type="match status" value="1"/>
</dbReference>
<dbReference type="GO" id="GO:0003700">
    <property type="term" value="F:DNA-binding transcription factor activity"/>
    <property type="evidence" value="ECO:0007669"/>
    <property type="project" value="InterPro"/>
</dbReference>
<feature type="compositionally biased region" description="Low complexity" evidence="2">
    <location>
        <begin position="42"/>
        <end position="53"/>
    </location>
</feature>
<feature type="domain" description="BZIP" evidence="3">
    <location>
        <begin position="119"/>
        <end position="134"/>
    </location>
</feature>
<reference evidence="4 5" key="1">
    <citation type="submission" date="2023-10" db="EMBL/GenBank/DDBJ databases">
        <title>Draft genome sequence of Xylaria bambusicola isolate GMP-LS, the root and basal stem rot pathogen of sugarcane in Indonesia.</title>
        <authorList>
            <person name="Selvaraj P."/>
            <person name="Muralishankar V."/>
            <person name="Muruganantham S."/>
            <person name="Sp S."/>
            <person name="Haryani S."/>
            <person name="Lau K.J.X."/>
            <person name="Naqvi N.I."/>
        </authorList>
    </citation>
    <scope>NUCLEOTIDE SEQUENCE [LARGE SCALE GENOMIC DNA]</scope>
    <source>
        <strain evidence="4">GMP-LS</strain>
    </source>
</reference>
<feature type="coiled-coil region" evidence="1">
    <location>
        <begin position="132"/>
        <end position="166"/>
    </location>
</feature>
<dbReference type="SMART" id="SM00338">
    <property type="entry name" value="BRLZ"/>
    <property type="match status" value="1"/>
</dbReference>
<keyword evidence="5" id="KW-1185">Reference proteome</keyword>
<accession>A0AAN7ZCY8</accession>
<dbReference type="InterPro" id="IPR046347">
    <property type="entry name" value="bZIP_sf"/>
</dbReference>
<dbReference type="CDD" id="cd14688">
    <property type="entry name" value="bZIP_YAP"/>
    <property type="match status" value="1"/>
</dbReference>
<dbReference type="Pfam" id="PF00170">
    <property type="entry name" value="bZIP_1"/>
    <property type="match status" value="1"/>
</dbReference>
<dbReference type="Proteomes" id="UP001305414">
    <property type="component" value="Unassembled WGS sequence"/>
</dbReference>
<evidence type="ECO:0000313" key="5">
    <source>
        <dbReference type="Proteomes" id="UP001305414"/>
    </source>
</evidence>
<keyword evidence="1" id="KW-0175">Coiled coil</keyword>
<dbReference type="SUPFAM" id="SSF57959">
    <property type="entry name" value="Leucine zipper domain"/>
    <property type="match status" value="1"/>
</dbReference>
<dbReference type="EMBL" id="JAWHQM010000043">
    <property type="protein sequence ID" value="KAK5634658.1"/>
    <property type="molecule type" value="Genomic_DNA"/>
</dbReference>
<dbReference type="AlphaFoldDB" id="A0AAN7ZCY8"/>
<evidence type="ECO:0000313" key="4">
    <source>
        <dbReference type="EMBL" id="KAK5634658.1"/>
    </source>
</evidence>
<gene>
    <name evidence="4" type="ORF">RRF57_010371</name>
</gene>
<evidence type="ECO:0000256" key="2">
    <source>
        <dbReference type="SAM" id="MobiDB-lite"/>
    </source>
</evidence>
<proteinExistence type="predicted"/>
<comment type="caution">
    <text evidence="4">The sequence shown here is derived from an EMBL/GenBank/DDBJ whole genome shotgun (WGS) entry which is preliminary data.</text>
</comment>
<feature type="region of interest" description="Disordered" evidence="2">
    <location>
        <begin position="42"/>
        <end position="94"/>
    </location>
</feature>
<evidence type="ECO:0000256" key="1">
    <source>
        <dbReference type="SAM" id="Coils"/>
    </source>
</evidence>
<protein>
    <recommendedName>
        <fullName evidence="3">BZIP domain-containing protein</fullName>
    </recommendedName>
</protein>